<dbReference type="SUPFAM" id="SSF52833">
    <property type="entry name" value="Thioredoxin-like"/>
    <property type="match status" value="1"/>
</dbReference>
<dbReference type="InterPro" id="IPR036282">
    <property type="entry name" value="Glutathione-S-Trfase_C_sf"/>
</dbReference>
<dbReference type="InterPro" id="IPR004045">
    <property type="entry name" value="Glutathione_S-Trfase_N"/>
</dbReference>
<dbReference type="RefSeq" id="WP_206573852.1">
    <property type="nucleotide sequence ID" value="NZ_JAFKCV010000005.1"/>
</dbReference>
<dbReference type="Gene3D" id="1.20.1050.10">
    <property type="match status" value="1"/>
</dbReference>
<dbReference type="Pfam" id="PF13409">
    <property type="entry name" value="GST_N_2"/>
    <property type="match status" value="1"/>
</dbReference>
<dbReference type="PANTHER" id="PTHR44051">
    <property type="entry name" value="GLUTATHIONE S-TRANSFERASE-RELATED"/>
    <property type="match status" value="1"/>
</dbReference>
<evidence type="ECO:0000313" key="3">
    <source>
        <dbReference type="EMBL" id="MBN7825739.1"/>
    </source>
</evidence>
<protein>
    <submittedName>
        <fullName evidence="3">Glutathione S-transferase N-terminal domain-containing protein</fullName>
    </submittedName>
</protein>
<feature type="domain" description="GST N-terminal" evidence="1">
    <location>
        <begin position="17"/>
        <end position="104"/>
    </location>
</feature>
<dbReference type="SFLD" id="SFLDG00358">
    <property type="entry name" value="Main_(cytGST)"/>
    <property type="match status" value="1"/>
</dbReference>
<organism evidence="3 4">
    <name type="scientific">Bowmanella dokdonensis</name>
    <dbReference type="NCBI Taxonomy" id="751969"/>
    <lineage>
        <taxon>Bacteria</taxon>
        <taxon>Pseudomonadati</taxon>
        <taxon>Pseudomonadota</taxon>
        <taxon>Gammaproteobacteria</taxon>
        <taxon>Alteromonadales</taxon>
        <taxon>Alteromonadaceae</taxon>
        <taxon>Bowmanella</taxon>
    </lineage>
</organism>
<dbReference type="InterPro" id="IPR004046">
    <property type="entry name" value="GST_C"/>
</dbReference>
<sequence>MSQPDLWFPKRWPASHPDKIQLYSLATPNGQKVSIALEELQLPYEAHRIDIGDGDQFDEDFLRINPNGKIPALSDPDGPGGRQILMMESGAILYYLADKTGRLIPRRDDGRYQTLQWLYFQVGHVGPMFGQFGHFHVYARDNCDHPYPHKRYKNETQRLLGVLDKRLKDRDFILGEEYSIADIAIWPWVDALGRFYEAEELLELDSFEQVQRWHRQIASRDAVKKGREVCPVE</sequence>
<dbReference type="Gene3D" id="3.40.30.10">
    <property type="entry name" value="Glutaredoxin"/>
    <property type="match status" value="1"/>
</dbReference>
<dbReference type="CDD" id="cd03048">
    <property type="entry name" value="GST_N_Ure2p_like"/>
    <property type="match status" value="1"/>
</dbReference>
<gene>
    <name evidence="3" type="ORF">J0A66_10935</name>
</gene>
<evidence type="ECO:0000259" key="2">
    <source>
        <dbReference type="PROSITE" id="PS50405"/>
    </source>
</evidence>
<dbReference type="InterPro" id="IPR010987">
    <property type="entry name" value="Glutathione-S-Trfase_C-like"/>
</dbReference>
<dbReference type="Proteomes" id="UP000664654">
    <property type="component" value="Unassembled WGS sequence"/>
</dbReference>
<dbReference type="PROSITE" id="PS50404">
    <property type="entry name" value="GST_NTER"/>
    <property type="match status" value="1"/>
</dbReference>
<dbReference type="PANTHER" id="PTHR44051:SF8">
    <property type="entry name" value="GLUTATHIONE S-TRANSFERASE GSTA"/>
    <property type="match status" value="1"/>
</dbReference>
<dbReference type="AlphaFoldDB" id="A0A939DMY5"/>
<dbReference type="InterPro" id="IPR040079">
    <property type="entry name" value="Glutathione_S-Trfase"/>
</dbReference>
<name>A0A939DMY5_9ALTE</name>
<dbReference type="InterPro" id="IPR036249">
    <property type="entry name" value="Thioredoxin-like_sf"/>
</dbReference>
<comment type="caution">
    <text evidence="3">The sequence shown here is derived from an EMBL/GenBank/DDBJ whole genome shotgun (WGS) entry which is preliminary data.</text>
</comment>
<evidence type="ECO:0000313" key="4">
    <source>
        <dbReference type="Proteomes" id="UP000664654"/>
    </source>
</evidence>
<dbReference type="Pfam" id="PF00043">
    <property type="entry name" value="GST_C"/>
    <property type="match status" value="1"/>
</dbReference>
<dbReference type="SUPFAM" id="SSF47616">
    <property type="entry name" value="GST C-terminal domain-like"/>
    <property type="match status" value="1"/>
</dbReference>
<dbReference type="SFLD" id="SFLDS00019">
    <property type="entry name" value="Glutathione_Transferase_(cytos"/>
    <property type="match status" value="1"/>
</dbReference>
<feature type="domain" description="GST C-terminal" evidence="2">
    <location>
        <begin position="107"/>
        <end position="233"/>
    </location>
</feature>
<dbReference type="PROSITE" id="PS50405">
    <property type="entry name" value="GST_CTER"/>
    <property type="match status" value="1"/>
</dbReference>
<evidence type="ECO:0000259" key="1">
    <source>
        <dbReference type="PROSITE" id="PS50404"/>
    </source>
</evidence>
<keyword evidence="4" id="KW-1185">Reference proteome</keyword>
<proteinExistence type="predicted"/>
<dbReference type="EMBL" id="JAFKCV010000005">
    <property type="protein sequence ID" value="MBN7825739.1"/>
    <property type="molecule type" value="Genomic_DNA"/>
</dbReference>
<dbReference type="SFLD" id="SFLDG01151">
    <property type="entry name" value="Main.2:_Nu-like"/>
    <property type="match status" value="1"/>
</dbReference>
<accession>A0A939DMY5</accession>
<reference evidence="3" key="1">
    <citation type="submission" date="2021-03" db="EMBL/GenBank/DDBJ databases">
        <title>novel species isolated from a fishpond in China.</title>
        <authorList>
            <person name="Lu H."/>
            <person name="Cai Z."/>
        </authorList>
    </citation>
    <scope>NUCLEOTIDE SEQUENCE</scope>
    <source>
        <strain evidence="3">JCM 30855</strain>
    </source>
</reference>